<evidence type="ECO:0000256" key="1">
    <source>
        <dbReference type="SAM" id="MobiDB-lite"/>
    </source>
</evidence>
<reference evidence="4 5" key="1">
    <citation type="journal article" date="2014" name="Genome Biol. Evol.">
        <title>The secreted proteins of Achlya hypogyna and Thraustotheca clavata identify the ancestral oomycete secretome and reveal gene acquisitions by horizontal gene transfer.</title>
        <authorList>
            <person name="Misner I."/>
            <person name="Blouin N."/>
            <person name="Leonard G."/>
            <person name="Richards T.A."/>
            <person name="Lane C.E."/>
        </authorList>
    </citation>
    <scope>NUCLEOTIDE SEQUENCE [LARGE SCALE GENOMIC DNA]</scope>
    <source>
        <strain evidence="4 5">ATCC 48635</strain>
    </source>
</reference>
<dbReference type="SUPFAM" id="SSF46689">
    <property type="entry name" value="Homeodomain-like"/>
    <property type="match status" value="1"/>
</dbReference>
<dbReference type="OrthoDB" id="2143914at2759"/>
<dbReference type="GO" id="GO:0000981">
    <property type="term" value="F:DNA-binding transcription factor activity, RNA polymerase II-specific"/>
    <property type="evidence" value="ECO:0007669"/>
    <property type="project" value="TreeGrafter"/>
</dbReference>
<dbReference type="InterPro" id="IPR050560">
    <property type="entry name" value="MYB_TF"/>
</dbReference>
<dbReference type="Gene3D" id="1.10.10.60">
    <property type="entry name" value="Homeodomain-like"/>
    <property type="match status" value="1"/>
</dbReference>
<dbReference type="InterPro" id="IPR001005">
    <property type="entry name" value="SANT/Myb"/>
</dbReference>
<gene>
    <name evidence="4" type="ORF">ACHHYP_12578</name>
</gene>
<evidence type="ECO:0000313" key="5">
    <source>
        <dbReference type="Proteomes" id="UP000243579"/>
    </source>
</evidence>
<sequence>MAELYPVWQPQTPVDWQVKIVYPVVASRMQNRDVWQCKQKWMRSLRPGLNLGPWSAEEDEALLEAMAAYPPAKRNWATIEKALSDIGVSRSAKQIKEHWEDHTDPAIVFISAVPLTPKEWAVVVQTVTSHPNSGKLWVLLIQKLNDLIKADPALIAELNRGRPDSHYIPIRSKSDLKKVLHRKVRLLQEKGPAFNYSPSDADTPQARPEATVSPTNSPVPDAHDAPERLAAVPALDPQAAHRTAVLSAVVDVVKTASKALSWPTAQVLTAVETVLAAEAVPKRLPIPVMPEAMDRNAAQLLLGMSSTDSASLPAGAGPAMATASAPRATGATEGYISGPESSPAKKYMKNIWTEQEVWKEFAATLLRIMTEDYPDWVPSTVVDWKCQLKWDRTLRPSVQLGAWTSTEDAVLARVMTQDPACSEWTTIEAGVWQAGVHRRSDVPLQPEELAIVTEMMAATSCVGPDHTPEFWDGVINKINELLALEPDIAARLRKPSTLVPVRTLQDRPSTSGGKHASLPKTGYEQAKPKATSTG</sequence>
<dbReference type="CDD" id="cd00167">
    <property type="entry name" value="SANT"/>
    <property type="match status" value="1"/>
</dbReference>
<keyword evidence="5" id="KW-1185">Reference proteome</keyword>
<dbReference type="GO" id="GO:0005634">
    <property type="term" value="C:nucleus"/>
    <property type="evidence" value="ECO:0007669"/>
    <property type="project" value="TreeGrafter"/>
</dbReference>
<dbReference type="PANTHER" id="PTHR45614">
    <property type="entry name" value="MYB PROTEIN-RELATED"/>
    <property type="match status" value="1"/>
</dbReference>
<comment type="caution">
    <text evidence="4">The sequence shown here is derived from an EMBL/GenBank/DDBJ whole genome shotgun (WGS) entry which is preliminary data.</text>
</comment>
<dbReference type="Pfam" id="PF00249">
    <property type="entry name" value="Myb_DNA-binding"/>
    <property type="match status" value="1"/>
</dbReference>
<name>A0A1V9YGK4_ACHHY</name>
<dbReference type="Proteomes" id="UP000243579">
    <property type="component" value="Unassembled WGS sequence"/>
</dbReference>
<feature type="region of interest" description="Disordered" evidence="1">
    <location>
        <begin position="500"/>
        <end position="534"/>
    </location>
</feature>
<feature type="region of interest" description="Disordered" evidence="1">
    <location>
        <begin position="192"/>
        <end position="224"/>
    </location>
</feature>
<accession>A0A1V9YGK4</accession>
<evidence type="ECO:0000259" key="2">
    <source>
        <dbReference type="PROSITE" id="PS50090"/>
    </source>
</evidence>
<dbReference type="GO" id="GO:0000978">
    <property type="term" value="F:RNA polymerase II cis-regulatory region sequence-specific DNA binding"/>
    <property type="evidence" value="ECO:0007669"/>
    <property type="project" value="TreeGrafter"/>
</dbReference>
<dbReference type="SMART" id="SM00717">
    <property type="entry name" value="SANT"/>
    <property type="match status" value="1"/>
</dbReference>
<feature type="domain" description="Myb-like" evidence="2">
    <location>
        <begin position="46"/>
        <end position="103"/>
    </location>
</feature>
<organism evidence="4 5">
    <name type="scientific">Achlya hypogyna</name>
    <name type="common">Oomycete</name>
    <name type="synonym">Protoachlya hypogyna</name>
    <dbReference type="NCBI Taxonomy" id="1202772"/>
    <lineage>
        <taxon>Eukaryota</taxon>
        <taxon>Sar</taxon>
        <taxon>Stramenopiles</taxon>
        <taxon>Oomycota</taxon>
        <taxon>Saprolegniomycetes</taxon>
        <taxon>Saprolegniales</taxon>
        <taxon>Achlyaceae</taxon>
        <taxon>Achlya</taxon>
    </lineage>
</organism>
<dbReference type="InterPro" id="IPR017930">
    <property type="entry name" value="Myb_dom"/>
</dbReference>
<evidence type="ECO:0000313" key="4">
    <source>
        <dbReference type="EMBL" id="OQR84865.1"/>
    </source>
</evidence>
<feature type="domain" description="HTH myb-type" evidence="3">
    <location>
        <begin position="46"/>
        <end position="107"/>
    </location>
</feature>
<dbReference type="InterPro" id="IPR009057">
    <property type="entry name" value="Homeodomain-like_sf"/>
</dbReference>
<dbReference type="PROSITE" id="PS51294">
    <property type="entry name" value="HTH_MYB"/>
    <property type="match status" value="1"/>
</dbReference>
<evidence type="ECO:0000259" key="3">
    <source>
        <dbReference type="PROSITE" id="PS51294"/>
    </source>
</evidence>
<dbReference type="AlphaFoldDB" id="A0A1V9YGK4"/>
<proteinExistence type="predicted"/>
<protein>
    <recommendedName>
        <fullName evidence="6">Myb-like domain-containing protein</fullName>
    </recommendedName>
</protein>
<evidence type="ECO:0008006" key="6">
    <source>
        <dbReference type="Google" id="ProtNLM"/>
    </source>
</evidence>
<dbReference type="STRING" id="1202772.A0A1V9YGK4"/>
<dbReference type="EMBL" id="JNBR01001831">
    <property type="protein sequence ID" value="OQR84865.1"/>
    <property type="molecule type" value="Genomic_DNA"/>
</dbReference>
<dbReference type="PROSITE" id="PS50090">
    <property type="entry name" value="MYB_LIKE"/>
    <property type="match status" value="1"/>
</dbReference>